<accession>A0A660HUP5</accession>
<keyword evidence="4" id="KW-1185">Reference proteome</keyword>
<reference evidence="3 5" key="3">
    <citation type="journal article" date="2020" name="Biotechnol. Biofuels">
        <title>New insights from the biogas microbiome by comprehensive genome-resolved metagenomics of nearly 1600 species originating from multiple anaerobic digesters.</title>
        <authorList>
            <person name="Campanaro S."/>
            <person name="Treu L."/>
            <person name="Rodriguez-R L.M."/>
            <person name="Kovalovszki A."/>
            <person name="Ziels R.M."/>
            <person name="Maus I."/>
            <person name="Zhu X."/>
            <person name="Kougias P.G."/>
            <person name="Basile A."/>
            <person name="Luo G."/>
            <person name="Schluter A."/>
            <person name="Konstantinidis K.T."/>
            <person name="Angelidaki I."/>
        </authorList>
    </citation>
    <scope>NUCLEOTIDE SEQUENCE [LARGE SCALE GENOMIC DNA]</scope>
    <source>
        <strain evidence="3">AS22ysBPME_46</strain>
    </source>
</reference>
<dbReference type="GeneID" id="53689064"/>
<evidence type="ECO:0000313" key="3">
    <source>
        <dbReference type="EMBL" id="NLK33341.1"/>
    </source>
</evidence>
<evidence type="ECO:0000313" key="2">
    <source>
        <dbReference type="EMBL" id="AYK16003.1"/>
    </source>
</evidence>
<organism evidence="2 4">
    <name type="scientific">Methanosarcina flavescens</name>
    <dbReference type="NCBI Taxonomy" id="1715806"/>
    <lineage>
        <taxon>Archaea</taxon>
        <taxon>Methanobacteriati</taxon>
        <taxon>Methanobacteriota</taxon>
        <taxon>Stenosarchaea group</taxon>
        <taxon>Methanomicrobia</taxon>
        <taxon>Methanosarcinales</taxon>
        <taxon>Methanosarcinaceae</taxon>
        <taxon>Methanosarcina</taxon>
    </lineage>
</organism>
<evidence type="ECO:0000256" key="1">
    <source>
        <dbReference type="SAM" id="Phobius"/>
    </source>
</evidence>
<evidence type="ECO:0000313" key="5">
    <source>
        <dbReference type="Proteomes" id="UP000585579"/>
    </source>
</evidence>
<dbReference type="OrthoDB" id="137810at2157"/>
<gene>
    <name evidence="2" type="ORF">AOB57_013125</name>
    <name evidence="3" type="ORF">GX302_11095</name>
</gene>
<keyword evidence="1" id="KW-0472">Membrane</keyword>
<protein>
    <submittedName>
        <fullName evidence="2">Uncharacterized protein</fullName>
    </submittedName>
</protein>
<evidence type="ECO:0000313" key="4">
    <source>
        <dbReference type="Proteomes" id="UP000053087"/>
    </source>
</evidence>
<name>A0A660HUP5_9EURY</name>
<dbReference type="EMBL" id="JAAYQL010000066">
    <property type="protein sequence ID" value="NLK33341.1"/>
    <property type="molecule type" value="Genomic_DNA"/>
</dbReference>
<dbReference type="KEGG" id="mfz:AOB57_013125"/>
<dbReference type="EMBL" id="CP032683">
    <property type="protein sequence ID" value="AYK16003.1"/>
    <property type="molecule type" value="Genomic_DNA"/>
</dbReference>
<proteinExistence type="predicted"/>
<reference evidence="2" key="2">
    <citation type="submission" date="2018-10" db="EMBL/GenBank/DDBJ databases">
        <authorList>
            <person name="Fischer M.A."/>
            <person name="Kern T."/>
            <person name="Deppenmeier U."/>
            <person name="Schmitz R.A."/>
            <person name="Rother M."/>
        </authorList>
    </citation>
    <scope>NUCLEOTIDE SEQUENCE</scope>
    <source>
        <strain evidence="2">E03.2</strain>
    </source>
</reference>
<dbReference type="Proteomes" id="UP000585579">
    <property type="component" value="Unassembled WGS sequence"/>
</dbReference>
<dbReference type="AlphaFoldDB" id="A0A660HUP5"/>
<dbReference type="RefSeq" id="WP_054297709.1">
    <property type="nucleotide sequence ID" value="NZ_CP032683.1"/>
</dbReference>
<keyword evidence="1" id="KW-0812">Transmembrane</keyword>
<feature type="transmembrane region" description="Helical" evidence="1">
    <location>
        <begin position="53"/>
        <end position="81"/>
    </location>
</feature>
<sequence>MEKDFTYIKFPEGTNKVYLDDFCYELDRNTDSLTISFEGYFSSFPERLAPCTIYIFGLGGVSILKMVAMLKSILLLFLLILEIILGRNSSLSSTLLFFMSLAFGIISSYISEIKNYYNISKCDKCGRDFAFKEIKEPLIKMVSTYDKFEKTITRYMKCIYCNNEEIKTEIEYELSKSKSKKISKNRRNCKECGKKLALAEYRHPDVNMEYRTVRTIKHYKCISCGYMEISIKYNYIPNSAD</sequence>
<feature type="transmembrane region" description="Helical" evidence="1">
    <location>
        <begin position="93"/>
        <end position="111"/>
    </location>
</feature>
<dbReference type="Proteomes" id="UP000053087">
    <property type="component" value="Chromosome"/>
</dbReference>
<reference evidence="2 4" key="1">
    <citation type="journal article" date="2016" name="Int. J. Syst. Evol. Microbiol.">
        <title>Methanosarcina flavescens sp. nov., a methanogenic archaeon isolated from a full-scale anaerobic digester.</title>
        <authorList>
            <person name="Kern T."/>
            <person name="Fischer M.A."/>
            <person name="Deppenmeier U."/>
            <person name="Schmitz R.A."/>
            <person name="Rother M."/>
        </authorList>
    </citation>
    <scope>NUCLEOTIDE SEQUENCE [LARGE SCALE GENOMIC DNA]</scope>
    <source>
        <strain evidence="2 4">E03.2</strain>
    </source>
</reference>
<keyword evidence="1" id="KW-1133">Transmembrane helix</keyword>